<comment type="caution">
    <text evidence="11">The sequence shown here is derived from an EMBL/GenBank/DDBJ whole genome shotgun (WGS) entry which is preliminary data.</text>
</comment>
<sequence>MNRLARVFENRTRELLMTFTVAGDPDYKTSLNIIRALETGGADIIELGLPFSDPVADGPVIQQADQRALNAGMNTDRFFSLVREFREQSDVPLVVLTYTNLILQRNIEKFYQDAADAGIDAVVVADLPYEEAGPYIKAAELAGISPVMMVSTTTSKKRLSNILKVKSGFIYLVAALGVTGVRQTTDMNARKMLVDIKSKTSIPVAPGFGISDREQIKEWGLAGADAVIVGSALVKKIEEYHLKPDVLIEQITGFVKDLKG</sequence>
<keyword evidence="7 9" id="KW-0456">Lyase</keyword>
<evidence type="ECO:0000313" key="12">
    <source>
        <dbReference type="Proteomes" id="UP000245934"/>
    </source>
</evidence>
<dbReference type="InterPro" id="IPR018204">
    <property type="entry name" value="Trp_synthase_alpha_AS"/>
</dbReference>
<comment type="pathway">
    <text evidence="2 9">Amino-acid biosynthesis; L-tryptophan biosynthesis; L-tryptophan from chorismate: step 5/5.</text>
</comment>
<dbReference type="InterPro" id="IPR013785">
    <property type="entry name" value="Aldolase_TIM"/>
</dbReference>
<comment type="subunit">
    <text evidence="3 9">Tetramer of two alpha and two beta chains.</text>
</comment>
<evidence type="ECO:0000256" key="9">
    <source>
        <dbReference type="HAMAP-Rule" id="MF_00131"/>
    </source>
</evidence>
<evidence type="ECO:0000256" key="4">
    <source>
        <dbReference type="ARBA" id="ARBA00022605"/>
    </source>
</evidence>
<dbReference type="PANTHER" id="PTHR43406">
    <property type="entry name" value="TRYPTOPHAN SYNTHASE, ALPHA CHAIN"/>
    <property type="match status" value="1"/>
</dbReference>
<dbReference type="FunFam" id="3.20.20.70:FF:000037">
    <property type="entry name" value="Tryptophan synthase alpha chain"/>
    <property type="match status" value="1"/>
</dbReference>
<dbReference type="Gene3D" id="3.20.20.70">
    <property type="entry name" value="Aldolase class I"/>
    <property type="match status" value="1"/>
</dbReference>
<feature type="active site" description="Proton acceptor" evidence="9">
    <location>
        <position position="46"/>
    </location>
</feature>
<dbReference type="GO" id="GO:0004834">
    <property type="term" value="F:tryptophan synthase activity"/>
    <property type="evidence" value="ECO:0007669"/>
    <property type="project" value="UniProtKB-UniRule"/>
</dbReference>
<accession>A0A2V2NAU0</accession>
<feature type="active site" description="Proton acceptor" evidence="9">
    <location>
        <position position="57"/>
    </location>
</feature>
<dbReference type="EC" id="4.2.1.20" evidence="9"/>
<dbReference type="CDD" id="cd04724">
    <property type="entry name" value="Tryptophan_synthase_alpha"/>
    <property type="match status" value="1"/>
</dbReference>
<dbReference type="HAMAP" id="MF_00131">
    <property type="entry name" value="Trp_synth_alpha"/>
    <property type="match status" value="1"/>
</dbReference>
<evidence type="ECO:0000256" key="3">
    <source>
        <dbReference type="ARBA" id="ARBA00011270"/>
    </source>
</evidence>
<name>A0A2V2NAU0_9EURY</name>
<reference evidence="11 12" key="1">
    <citation type="submission" date="2018-05" db="EMBL/GenBank/DDBJ databases">
        <title>Draft genome of Methanospirillum stamsii Pt1.</title>
        <authorList>
            <person name="Dueholm M.S."/>
            <person name="Nielsen P.H."/>
            <person name="Bakmann L.F."/>
            <person name="Otzen D.E."/>
        </authorList>
    </citation>
    <scope>NUCLEOTIDE SEQUENCE [LARGE SCALE GENOMIC DNA]</scope>
    <source>
        <strain evidence="11 12">Pt1</strain>
    </source>
</reference>
<comment type="function">
    <text evidence="1 9">The alpha subunit is responsible for the aldol cleavage of indoleglycerol phosphate to indole and glyceraldehyde 3-phosphate.</text>
</comment>
<evidence type="ECO:0000256" key="7">
    <source>
        <dbReference type="ARBA" id="ARBA00023239"/>
    </source>
</evidence>
<dbReference type="AlphaFoldDB" id="A0A2V2NAU0"/>
<comment type="similarity">
    <text evidence="9 10">Belongs to the TrpA family.</text>
</comment>
<dbReference type="Proteomes" id="UP000245934">
    <property type="component" value="Unassembled WGS sequence"/>
</dbReference>
<dbReference type="GO" id="GO:0005829">
    <property type="term" value="C:cytosol"/>
    <property type="evidence" value="ECO:0007669"/>
    <property type="project" value="TreeGrafter"/>
</dbReference>
<evidence type="ECO:0000256" key="5">
    <source>
        <dbReference type="ARBA" id="ARBA00022822"/>
    </source>
</evidence>
<evidence type="ECO:0000256" key="2">
    <source>
        <dbReference type="ARBA" id="ARBA00004733"/>
    </source>
</evidence>
<comment type="catalytic activity">
    <reaction evidence="8 9">
        <text>(1S,2R)-1-C-(indol-3-yl)glycerol 3-phosphate + L-serine = D-glyceraldehyde 3-phosphate + L-tryptophan + H2O</text>
        <dbReference type="Rhea" id="RHEA:10532"/>
        <dbReference type="ChEBI" id="CHEBI:15377"/>
        <dbReference type="ChEBI" id="CHEBI:33384"/>
        <dbReference type="ChEBI" id="CHEBI:57912"/>
        <dbReference type="ChEBI" id="CHEBI:58866"/>
        <dbReference type="ChEBI" id="CHEBI:59776"/>
        <dbReference type="EC" id="4.2.1.20"/>
    </reaction>
</comment>
<dbReference type="OrthoDB" id="25658at2157"/>
<dbReference type="PANTHER" id="PTHR43406:SF1">
    <property type="entry name" value="TRYPTOPHAN SYNTHASE ALPHA CHAIN, CHLOROPLASTIC"/>
    <property type="match status" value="1"/>
</dbReference>
<keyword evidence="5 9" id="KW-0822">Tryptophan biosynthesis</keyword>
<dbReference type="PROSITE" id="PS00167">
    <property type="entry name" value="TRP_SYNTHASE_ALPHA"/>
    <property type="match status" value="1"/>
</dbReference>
<evidence type="ECO:0000256" key="10">
    <source>
        <dbReference type="RuleBase" id="RU003662"/>
    </source>
</evidence>
<dbReference type="SUPFAM" id="SSF51366">
    <property type="entry name" value="Ribulose-phoshate binding barrel"/>
    <property type="match status" value="1"/>
</dbReference>
<evidence type="ECO:0000313" key="11">
    <source>
        <dbReference type="EMBL" id="PWR72393.1"/>
    </source>
</evidence>
<keyword evidence="6 9" id="KW-0057">Aromatic amino acid biosynthesis</keyword>
<dbReference type="Pfam" id="PF00290">
    <property type="entry name" value="Trp_syntA"/>
    <property type="match status" value="1"/>
</dbReference>
<evidence type="ECO:0000256" key="8">
    <source>
        <dbReference type="ARBA" id="ARBA00049047"/>
    </source>
</evidence>
<evidence type="ECO:0000256" key="6">
    <source>
        <dbReference type="ARBA" id="ARBA00023141"/>
    </source>
</evidence>
<keyword evidence="12" id="KW-1185">Reference proteome</keyword>
<dbReference type="InterPro" id="IPR002028">
    <property type="entry name" value="Trp_synthase_suA"/>
</dbReference>
<keyword evidence="4 9" id="KW-0028">Amino-acid biosynthesis</keyword>
<dbReference type="UniPathway" id="UPA00035">
    <property type="reaction ID" value="UER00044"/>
</dbReference>
<dbReference type="EMBL" id="QGMZ01000027">
    <property type="protein sequence ID" value="PWR72393.1"/>
    <property type="molecule type" value="Genomic_DNA"/>
</dbReference>
<organism evidence="11 12">
    <name type="scientific">Methanospirillum stamsii</name>
    <dbReference type="NCBI Taxonomy" id="1277351"/>
    <lineage>
        <taxon>Archaea</taxon>
        <taxon>Methanobacteriati</taxon>
        <taxon>Methanobacteriota</taxon>
        <taxon>Stenosarchaea group</taxon>
        <taxon>Methanomicrobia</taxon>
        <taxon>Methanomicrobiales</taxon>
        <taxon>Methanospirillaceae</taxon>
        <taxon>Methanospirillum</taxon>
    </lineage>
</organism>
<proteinExistence type="inferred from homology"/>
<dbReference type="GeneID" id="97608314"/>
<dbReference type="InterPro" id="IPR011060">
    <property type="entry name" value="RibuloseP-bd_barrel"/>
</dbReference>
<dbReference type="NCBIfam" id="TIGR00262">
    <property type="entry name" value="trpA"/>
    <property type="match status" value="1"/>
</dbReference>
<dbReference type="RefSeq" id="WP_109941453.1">
    <property type="nucleotide sequence ID" value="NZ_CP176366.1"/>
</dbReference>
<gene>
    <name evidence="9" type="primary">trpA</name>
    <name evidence="11" type="ORF">DLD82_12455</name>
</gene>
<protein>
    <recommendedName>
        <fullName evidence="9">Tryptophan synthase alpha chain</fullName>
        <ecNumber evidence="9">4.2.1.20</ecNumber>
    </recommendedName>
</protein>
<evidence type="ECO:0000256" key="1">
    <source>
        <dbReference type="ARBA" id="ARBA00003365"/>
    </source>
</evidence>